<sequence>MQFTLSSVSDPLTHGFDEIIDVRSPAEFAEDHLPGAISLPVLSDAERAEVGTIYKQVSPFTARKLGAALVAQNAARHLLGPLADRPGGWKPLVYCWRGGQRSGSFATILSQIGWRVSLLGGGYKAWRGQVVQALYERDFLAPVVLLDGNTGTAKTDLLKLLPGHGLQVLDLEGLAGHRGSLFGAMGEQPGQRCFEGRLAVAMAALDPARPVVIEAESAQIGERRLPPGLWRAMCAAPRIELQVSEAERARYLARAYADVVADPARLLQILEALRPWQPARRIADWQAAMAAGDFEALAAGLIRHHYDPRYTRHRARVETPRHLLEAGSLASADLPGLAAKIAALTLRLSPAG</sequence>
<dbReference type="NCBIfam" id="TIGR03167">
    <property type="entry name" value="tRNA_sel_U_synt"/>
    <property type="match status" value="1"/>
</dbReference>
<organism evidence="3 4">
    <name type="scientific">Pseudogemmobacter faecipullorum</name>
    <dbReference type="NCBI Taxonomy" id="2755041"/>
    <lineage>
        <taxon>Bacteria</taxon>
        <taxon>Pseudomonadati</taxon>
        <taxon>Pseudomonadota</taxon>
        <taxon>Alphaproteobacteria</taxon>
        <taxon>Rhodobacterales</taxon>
        <taxon>Paracoccaceae</taxon>
        <taxon>Pseudogemmobacter</taxon>
    </lineage>
</organism>
<protein>
    <submittedName>
        <fullName evidence="3">tRNA 2-selenouridine(34) synthase MnmH</fullName>
    </submittedName>
</protein>
<evidence type="ECO:0000256" key="1">
    <source>
        <dbReference type="ARBA" id="ARBA00023266"/>
    </source>
</evidence>
<dbReference type="InterPro" id="IPR001763">
    <property type="entry name" value="Rhodanese-like_dom"/>
</dbReference>
<dbReference type="Gene3D" id="3.40.250.10">
    <property type="entry name" value="Rhodanese-like domain"/>
    <property type="match status" value="1"/>
</dbReference>
<dbReference type="InterPro" id="IPR001307">
    <property type="entry name" value="Thiosulphate_STrfase_CS"/>
</dbReference>
<feature type="domain" description="Rhodanese" evidence="2">
    <location>
        <begin position="19"/>
        <end position="131"/>
    </location>
</feature>
<keyword evidence="4" id="KW-1185">Reference proteome</keyword>
<evidence type="ECO:0000259" key="2">
    <source>
        <dbReference type="PROSITE" id="PS50206"/>
    </source>
</evidence>
<accession>A0ABS8CLA9</accession>
<gene>
    <name evidence="3" type="primary">mnmH</name>
    <name evidence="3" type="ORF">H0485_09165</name>
</gene>
<dbReference type="PANTHER" id="PTHR30401">
    <property type="entry name" value="TRNA 2-SELENOURIDINE SYNTHASE"/>
    <property type="match status" value="1"/>
</dbReference>
<dbReference type="InterPro" id="IPR036873">
    <property type="entry name" value="Rhodanese-like_dom_sf"/>
</dbReference>
<dbReference type="PROSITE" id="PS50206">
    <property type="entry name" value="RHODANESE_3"/>
    <property type="match status" value="1"/>
</dbReference>
<name>A0ABS8CLA9_9RHOB</name>
<dbReference type="Pfam" id="PF00581">
    <property type="entry name" value="Rhodanese"/>
    <property type="match status" value="1"/>
</dbReference>
<dbReference type="Proteomes" id="UP001198571">
    <property type="component" value="Unassembled WGS sequence"/>
</dbReference>
<reference evidence="3 4" key="1">
    <citation type="submission" date="2020-07" db="EMBL/GenBank/DDBJ databases">
        <title>Pseudogemmobacter sp. nov., isolated from poultry manure in Taiwan.</title>
        <authorList>
            <person name="Lin S.-Y."/>
            <person name="Tang Y.-S."/>
            <person name="Young C.-C."/>
        </authorList>
    </citation>
    <scope>NUCLEOTIDE SEQUENCE [LARGE SCALE GENOMIC DNA]</scope>
    <source>
        <strain evidence="3 4">CC-YST710</strain>
    </source>
</reference>
<dbReference type="InterPro" id="IPR017582">
    <property type="entry name" value="SelU"/>
</dbReference>
<dbReference type="RefSeq" id="WP_226935192.1">
    <property type="nucleotide sequence ID" value="NZ_JACDXX010000007.1"/>
</dbReference>
<dbReference type="InterPro" id="IPR058840">
    <property type="entry name" value="AAA_SelU"/>
</dbReference>
<comment type="caution">
    <text evidence="3">The sequence shown here is derived from an EMBL/GenBank/DDBJ whole genome shotgun (WGS) entry which is preliminary data.</text>
</comment>
<evidence type="ECO:0000313" key="3">
    <source>
        <dbReference type="EMBL" id="MCB5410169.1"/>
    </source>
</evidence>
<dbReference type="Pfam" id="PF26341">
    <property type="entry name" value="AAA_SelU"/>
    <property type="match status" value="1"/>
</dbReference>
<keyword evidence="1" id="KW-0711">Selenium</keyword>
<dbReference type="SUPFAM" id="SSF52821">
    <property type="entry name" value="Rhodanese/Cell cycle control phosphatase"/>
    <property type="match status" value="1"/>
</dbReference>
<dbReference type="PANTHER" id="PTHR30401:SF0">
    <property type="entry name" value="TRNA 2-SELENOURIDINE SYNTHASE"/>
    <property type="match status" value="1"/>
</dbReference>
<dbReference type="NCBIfam" id="NF008752">
    <property type="entry name" value="PRK11784.1-4"/>
    <property type="match status" value="1"/>
</dbReference>
<dbReference type="NCBIfam" id="NF008750">
    <property type="entry name" value="PRK11784.1-2"/>
    <property type="match status" value="1"/>
</dbReference>
<dbReference type="SMART" id="SM00450">
    <property type="entry name" value="RHOD"/>
    <property type="match status" value="1"/>
</dbReference>
<evidence type="ECO:0000313" key="4">
    <source>
        <dbReference type="Proteomes" id="UP001198571"/>
    </source>
</evidence>
<dbReference type="EMBL" id="JACDXX010000007">
    <property type="protein sequence ID" value="MCB5410169.1"/>
    <property type="molecule type" value="Genomic_DNA"/>
</dbReference>
<proteinExistence type="predicted"/>
<dbReference type="PROSITE" id="PS00380">
    <property type="entry name" value="RHODANESE_1"/>
    <property type="match status" value="1"/>
</dbReference>